<dbReference type="InterPro" id="IPR002164">
    <property type="entry name" value="NAP_family"/>
</dbReference>
<dbReference type="Gene3D" id="3.30.1120.90">
    <property type="entry name" value="Nucleosome assembly protein"/>
    <property type="match status" value="1"/>
</dbReference>
<name>A0A1Q3FTK6_CULTA</name>
<evidence type="ECO:0000256" key="2">
    <source>
        <dbReference type="RuleBase" id="RU003876"/>
    </source>
</evidence>
<keyword evidence="3" id="KW-0175">Coiled coil</keyword>
<dbReference type="AlphaFoldDB" id="A0A1Q3FTK6"/>
<proteinExistence type="inferred from homology"/>
<dbReference type="PANTHER" id="PTHR11875">
    <property type="entry name" value="TESTIS-SPECIFIC Y-ENCODED PROTEIN"/>
    <property type="match status" value="1"/>
</dbReference>
<feature type="coiled-coil region" evidence="3">
    <location>
        <begin position="25"/>
        <end position="52"/>
    </location>
</feature>
<dbReference type="InterPro" id="IPR037231">
    <property type="entry name" value="NAP-like_sf"/>
</dbReference>
<sequence>MEFKLSQLKRIASLPANIRTNIAALRKLHLDMVDYEQRKNELELDFQRLYEDSCEKRRQIVAGSYVPKVDDLPVAYPGIVNHSVAEQPGGVPEFWLTVFRMSEHLSELVGKGDEEALRKLVDVRVVDLGQPLTGFELEFEFAPNEFFADSVLKKHYLTNGTEIYEAIGQEIQWKEGGDLAGQSADSFFHFFNPKRFEKSDPERHEFLMKKDFEIGRCLEQEVVPRATAIYLGRNDDEQDEISDMLEDEAFCGVYSLNEEAEAILMNCELEE</sequence>
<dbReference type="Pfam" id="PF00956">
    <property type="entry name" value="NAP"/>
    <property type="match status" value="2"/>
</dbReference>
<protein>
    <submittedName>
        <fullName evidence="4">Putative nucleosome assembly protein nap-1</fullName>
    </submittedName>
</protein>
<accession>A0A1Q3FTK6</accession>
<comment type="similarity">
    <text evidence="1 2">Belongs to the nucleosome assembly protein (NAP) family.</text>
</comment>
<evidence type="ECO:0000256" key="3">
    <source>
        <dbReference type="SAM" id="Coils"/>
    </source>
</evidence>
<evidence type="ECO:0000313" key="4">
    <source>
        <dbReference type="EMBL" id="JAV30806.1"/>
    </source>
</evidence>
<dbReference type="SUPFAM" id="SSF143113">
    <property type="entry name" value="NAP-like"/>
    <property type="match status" value="1"/>
</dbReference>
<reference evidence="4" key="1">
    <citation type="submission" date="2017-01" db="EMBL/GenBank/DDBJ databases">
        <title>A deep insight into the sialotranscriptome of adult male and female Cluex tarsalis mosquitoes.</title>
        <authorList>
            <person name="Ribeiro J.M."/>
            <person name="Moreira F."/>
            <person name="Bernard K.A."/>
            <person name="Calvo E."/>
        </authorList>
    </citation>
    <scope>NUCLEOTIDE SEQUENCE</scope>
    <source>
        <strain evidence="4">Kern County</strain>
        <tissue evidence="4">Salivary glands</tissue>
    </source>
</reference>
<dbReference type="EMBL" id="GFDL01004239">
    <property type="protein sequence ID" value="JAV30806.1"/>
    <property type="molecule type" value="Transcribed_RNA"/>
</dbReference>
<dbReference type="GO" id="GO:0006334">
    <property type="term" value="P:nucleosome assembly"/>
    <property type="evidence" value="ECO:0007669"/>
    <property type="project" value="InterPro"/>
</dbReference>
<dbReference type="GO" id="GO:0005634">
    <property type="term" value="C:nucleus"/>
    <property type="evidence" value="ECO:0007669"/>
    <property type="project" value="InterPro"/>
</dbReference>
<evidence type="ECO:0000256" key="1">
    <source>
        <dbReference type="ARBA" id="ARBA00009947"/>
    </source>
</evidence>
<organism evidence="4">
    <name type="scientific">Culex tarsalis</name>
    <name type="common">Encephalitis mosquito</name>
    <dbReference type="NCBI Taxonomy" id="7177"/>
    <lineage>
        <taxon>Eukaryota</taxon>
        <taxon>Metazoa</taxon>
        <taxon>Ecdysozoa</taxon>
        <taxon>Arthropoda</taxon>
        <taxon>Hexapoda</taxon>
        <taxon>Insecta</taxon>
        <taxon>Pterygota</taxon>
        <taxon>Neoptera</taxon>
        <taxon>Endopterygota</taxon>
        <taxon>Diptera</taxon>
        <taxon>Nematocera</taxon>
        <taxon>Culicoidea</taxon>
        <taxon>Culicidae</taxon>
        <taxon>Culicinae</taxon>
        <taxon>Culicini</taxon>
        <taxon>Culex</taxon>
        <taxon>Culex</taxon>
    </lineage>
</organism>